<dbReference type="GO" id="GO:0030295">
    <property type="term" value="F:protein kinase activator activity"/>
    <property type="evidence" value="ECO:0007669"/>
    <property type="project" value="TreeGrafter"/>
</dbReference>
<dbReference type="EC" id="2.7.13.3" evidence="3"/>
<dbReference type="OrthoDB" id="9795133at2"/>
<dbReference type="SMART" id="SM00304">
    <property type="entry name" value="HAMP"/>
    <property type="match status" value="1"/>
</dbReference>
<sequence length="827" mass="93821">MKKKEIYILEIFKKKKPLTIILEHLSSLLKAIEIKSIKKKMILVFLILALIPLLAMRLWVYPKAQDALQMSLVQNLQSVGHKQAELIKGWIEERKGDVRVIAENPFTLLASRIETNDKRFWRLLRYTHYIRYEYGYKEVLISDTEGIVHVSTQKGRIGADVSGLEYFKKAMNGETFASQIFPSKELVENKFGRMETGVPTMVVATPITDQNKIMGVACLRVDVQKISELMQSIKLGESGETYLVNKQGYMITESRFATDLRNRGLIEYGTTLESKLINPETGKLTKSVAECLKGHTGSDGEGYVDYRGVKVIGFWQWVPELDWGVIAEIDYKEGYIEVNRLRKNVNTIMIIVSLGVVLLAVFMGQRMVAPILYLTDATRKMNAGDLTQEVDIHTRDEIGELAVSFNMMTRTLKNRNEELQSSNIFMESMFDAIRDPMTVLDKDGTIKQVNKVAIDTYGEDIIGKKCFSVYKGRESICGHCPTMKSIETLEPATAEHYVERDKKYVLISSYPILNKDGKLESIIKLVRDITEQKKLEKELQDYTANLEKTVEERTRDLKSTNEELKQRSVEIEKANEELRSLDKMKDVMIRDVTHELKSPVAQVQMAIDLWTNEATKEKVDKEKGKKLSKIIYDNIQRLKKTIQSILDLSVLESGRVAYQKEALDLEVLVHQTAEGLKLIAEKKKLILTTRIPDKLPNVFGDRTEITRVVSNLIDNAIKYSETGEIIVSAVRRPREVEIAVKDQGIGLITPKGSFDKLFSRFYQERASADGSGVGLAICKKIVNAHGGKIWVESEGKGKGTTFKFTLPVITDEKTKRDTSSSNPEEVS</sequence>
<name>A0A286U1T2_9BACT</name>
<feature type="transmembrane region" description="Helical" evidence="15">
    <location>
        <begin position="42"/>
        <end position="61"/>
    </location>
</feature>
<evidence type="ECO:0000256" key="11">
    <source>
        <dbReference type="ARBA" id="ARBA00022989"/>
    </source>
</evidence>
<dbReference type="AlphaFoldDB" id="A0A286U1T2"/>
<evidence type="ECO:0000256" key="7">
    <source>
        <dbReference type="ARBA" id="ARBA00022692"/>
    </source>
</evidence>
<dbReference type="CDD" id="cd06225">
    <property type="entry name" value="HAMP"/>
    <property type="match status" value="1"/>
</dbReference>
<keyword evidence="14" id="KW-0175">Coiled coil</keyword>
<dbReference type="FunFam" id="3.30.565.10:FF:000006">
    <property type="entry name" value="Sensor histidine kinase WalK"/>
    <property type="match status" value="1"/>
</dbReference>
<evidence type="ECO:0000256" key="14">
    <source>
        <dbReference type="SAM" id="Coils"/>
    </source>
</evidence>
<evidence type="ECO:0000256" key="8">
    <source>
        <dbReference type="ARBA" id="ARBA00022741"/>
    </source>
</evidence>
<dbReference type="Pfam" id="PF02518">
    <property type="entry name" value="HATPase_c"/>
    <property type="match status" value="1"/>
</dbReference>
<dbReference type="InterPro" id="IPR005467">
    <property type="entry name" value="His_kinase_dom"/>
</dbReference>
<evidence type="ECO:0000313" key="20">
    <source>
        <dbReference type="Proteomes" id="UP000218542"/>
    </source>
</evidence>
<dbReference type="InterPro" id="IPR036097">
    <property type="entry name" value="HisK_dim/P_sf"/>
</dbReference>
<dbReference type="PANTHER" id="PTHR42878:SF7">
    <property type="entry name" value="SENSOR HISTIDINE KINASE GLRK"/>
    <property type="match status" value="1"/>
</dbReference>
<dbReference type="PRINTS" id="PR00344">
    <property type="entry name" value="BCTRLSENSOR"/>
</dbReference>
<dbReference type="PANTHER" id="PTHR42878">
    <property type="entry name" value="TWO-COMPONENT HISTIDINE KINASE"/>
    <property type="match status" value="1"/>
</dbReference>
<dbReference type="CDD" id="cd00130">
    <property type="entry name" value="PAS"/>
    <property type="match status" value="1"/>
</dbReference>
<dbReference type="InterPro" id="IPR003661">
    <property type="entry name" value="HisK_dim/P_dom"/>
</dbReference>
<evidence type="ECO:0000256" key="5">
    <source>
        <dbReference type="ARBA" id="ARBA00022553"/>
    </source>
</evidence>
<dbReference type="PROSITE" id="PS50885">
    <property type="entry name" value="HAMP"/>
    <property type="match status" value="1"/>
</dbReference>
<dbReference type="GO" id="GO:0000156">
    <property type="term" value="F:phosphorelay response regulator activity"/>
    <property type="evidence" value="ECO:0007669"/>
    <property type="project" value="TreeGrafter"/>
</dbReference>
<proteinExistence type="predicted"/>
<feature type="coiled-coil region" evidence="14">
    <location>
        <begin position="525"/>
        <end position="591"/>
    </location>
</feature>
<dbReference type="RefSeq" id="WP_096895396.1">
    <property type="nucleotide sequence ID" value="NZ_BAOS01000028.1"/>
</dbReference>
<dbReference type="GO" id="GO:0005886">
    <property type="term" value="C:plasma membrane"/>
    <property type="evidence" value="ECO:0007669"/>
    <property type="project" value="UniProtKB-SubCell"/>
</dbReference>
<dbReference type="GO" id="GO:0000155">
    <property type="term" value="F:phosphorelay sensor kinase activity"/>
    <property type="evidence" value="ECO:0007669"/>
    <property type="project" value="InterPro"/>
</dbReference>
<evidence type="ECO:0000256" key="6">
    <source>
        <dbReference type="ARBA" id="ARBA00022679"/>
    </source>
</evidence>
<feature type="domain" description="Histidine kinase" evidence="16">
    <location>
        <begin position="591"/>
        <end position="810"/>
    </location>
</feature>
<dbReference type="SUPFAM" id="SSF55874">
    <property type="entry name" value="ATPase domain of HSP90 chaperone/DNA topoisomerase II/histidine kinase"/>
    <property type="match status" value="1"/>
</dbReference>
<dbReference type="SUPFAM" id="SSF158472">
    <property type="entry name" value="HAMP domain-like"/>
    <property type="match status" value="1"/>
</dbReference>
<dbReference type="GO" id="GO:0005524">
    <property type="term" value="F:ATP binding"/>
    <property type="evidence" value="ECO:0007669"/>
    <property type="project" value="UniProtKB-KW"/>
</dbReference>
<keyword evidence="13 15" id="KW-0472">Membrane</keyword>
<feature type="domain" description="PAC" evidence="17">
    <location>
        <begin position="487"/>
        <end position="541"/>
    </location>
</feature>
<dbReference type="InterPro" id="IPR033479">
    <property type="entry name" value="dCache_1"/>
</dbReference>
<dbReference type="SMART" id="SM00387">
    <property type="entry name" value="HATPase_c"/>
    <property type="match status" value="1"/>
</dbReference>
<evidence type="ECO:0000313" key="19">
    <source>
        <dbReference type="EMBL" id="GAX62021.1"/>
    </source>
</evidence>
<dbReference type="Pfam" id="PF13426">
    <property type="entry name" value="PAS_9"/>
    <property type="match status" value="1"/>
</dbReference>
<keyword evidence="9 19" id="KW-0418">Kinase</keyword>
<evidence type="ECO:0000256" key="9">
    <source>
        <dbReference type="ARBA" id="ARBA00022777"/>
    </source>
</evidence>
<dbReference type="Gene3D" id="3.30.565.10">
    <property type="entry name" value="Histidine kinase-like ATPase, C-terminal domain"/>
    <property type="match status" value="1"/>
</dbReference>
<dbReference type="Pfam" id="PF00512">
    <property type="entry name" value="HisKA"/>
    <property type="match status" value="1"/>
</dbReference>
<dbReference type="SUPFAM" id="SSF55785">
    <property type="entry name" value="PYP-like sensor domain (PAS domain)"/>
    <property type="match status" value="1"/>
</dbReference>
<dbReference type="Pfam" id="PF02743">
    <property type="entry name" value="dCache_1"/>
    <property type="match status" value="1"/>
</dbReference>
<keyword evidence="8" id="KW-0547">Nucleotide-binding</keyword>
<dbReference type="Gene3D" id="3.30.450.20">
    <property type="entry name" value="PAS domain"/>
    <property type="match status" value="2"/>
</dbReference>
<dbReference type="InterPro" id="IPR003594">
    <property type="entry name" value="HATPase_dom"/>
</dbReference>
<dbReference type="InterPro" id="IPR000014">
    <property type="entry name" value="PAS"/>
</dbReference>
<evidence type="ECO:0000256" key="10">
    <source>
        <dbReference type="ARBA" id="ARBA00022840"/>
    </source>
</evidence>
<evidence type="ECO:0000256" key="4">
    <source>
        <dbReference type="ARBA" id="ARBA00022475"/>
    </source>
</evidence>
<keyword evidence="4" id="KW-1003">Cell membrane</keyword>
<dbReference type="SUPFAM" id="SSF103190">
    <property type="entry name" value="Sensory domain-like"/>
    <property type="match status" value="1"/>
</dbReference>
<keyword evidence="11 15" id="KW-1133">Transmembrane helix</keyword>
<dbReference type="PROSITE" id="PS50113">
    <property type="entry name" value="PAC"/>
    <property type="match status" value="1"/>
</dbReference>
<dbReference type="InterPro" id="IPR050351">
    <property type="entry name" value="BphY/WalK/GraS-like"/>
</dbReference>
<evidence type="ECO:0000256" key="15">
    <source>
        <dbReference type="SAM" id="Phobius"/>
    </source>
</evidence>
<dbReference type="InterPro" id="IPR029151">
    <property type="entry name" value="Sensor-like_sf"/>
</dbReference>
<dbReference type="Gene3D" id="1.10.287.130">
    <property type="match status" value="1"/>
</dbReference>
<dbReference type="SMART" id="SM00388">
    <property type="entry name" value="HisKA"/>
    <property type="match status" value="1"/>
</dbReference>
<comment type="caution">
    <text evidence="19">The sequence shown here is derived from an EMBL/GenBank/DDBJ whole genome shotgun (WGS) entry which is preliminary data.</text>
</comment>
<dbReference type="EMBL" id="BAOS01000028">
    <property type="protein sequence ID" value="GAX62021.1"/>
    <property type="molecule type" value="Genomic_DNA"/>
</dbReference>
<keyword evidence="20" id="KW-1185">Reference proteome</keyword>
<comment type="catalytic activity">
    <reaction evidence="1">
        <text>ATP + protein L-histidine = ADP + protein N-phospho-L-histidine.</text>
        <dbReference type="EC" id="2.7.13.3"/>
    </reaction>
</comment>
<dbReference type="InterPro" id="IPR035965">
    <property type="entry name" value="PAS-like_dom_sf"/>
</dbReference>
<dbReference type="PROSITE" id="PS50109">
    <property type="entry name" value="HIS_KIN"/>
    <property type="match status" value="1"/>
</dbReference>
<dbReference type="Proteomes" id="UP000218542">
    <property type="component" value="Unassembled WGS sequence"/>
</dbReference>
<organism evidence="19 20">
    <name type="scientific">Candidatus Scalindua japonica</name>
    <dbReference type="NCBI Taxonomy" id="1284222"/>
    <lineage>
        <taxon>Bacteria</taxon>
        <taxon>Pseudomonadati</taxon>
        <taxon>Planctomycetota</taxon>
        <taxon>Candidatus Brocadiia</taxon>
        <taxon>Candidatus Brocadiales</taxon>
        <taxon>Candidatus Scalinduaceae</taxon>
        <taxon>Candidatus Scalindua</taxon>
    </lineage>
</organism>
<gene>
    <name evidence="19" type="ORF">SCALIN_C28_0223</name>
</gene>
<evidence type="ECO:0000259" key="18">
    <source>
        <dbReference type="PROSITE" id="PS50885"/>
    </source>
</evidence>
<evidence type="ECO:0000259" key="16">
    <source>
        <dbReference type="PROSITE" id="PS50109"/>
    </source>
</evidence>
<keyword evidence="12" id="KW-0902">Two-component regulatory system</keyword>
<dbReference type="CDD" id="cd12914">
    <property type="entry name" value="PDC1_DGC_like"/>
    <property type="match status" value="1"/>
</dbReference>
<accession>A0A286U1T2</accession>
<feature type="domain" description="HAMP" evidence="18">
    <location>
        <begin position="365"/>
        <end position="417"/>
    </location>
</feature>
<dbReference type="SUPFAM" id="SSF47384">
    <property type="entry name" value="Homodimeric domain of signal transducing histidine kinase"/>
    <property type="match status" value="1"/>
</dbReference>
<evidence type="ECO:0000256" key="12">
    <source>
        <dbReference type="ARBA" id="ARBA00023012"/>
    </source>
</evidence>
<dbReference type="InterPro" id="IPR004358">
    <property type="entry name" value="Sig_transdc_His_kin-like_C"/>
</dbReference>
<dbReference type="InterPro" id="IPR000700">
    <property type="entry name" value="PAS-assoc_C"/>
</dbReference>
<dbReference type="Pfam" id="PF00672">
    <property type="entry name" value="HAMP"/>
    <property type="match status" value="1"/>
</dbReference>
<keyword evidence="5" id="KW-0597">Phosphoprotein</keyword>
<evidence type="ECO:0000256" key="13">
    <source>
        <dbReference type="ARBA" id="ARBA00023136"/>
    </source>
</evidence>
<dbReference type="CDD" id="cd00075">
    <property type="entry name" value="HATPase"/>
    <property type="match status" value="1"/>
</dbReference>
<comment type="subcellular location">
    <subcellularLocation>
        <location evidence="2">Cell membrane</location>
        <topology evidence="2">Multi-pass membrane protein</topology>
    </subcellularLocation>
</comment>
<dbReference type="NCBIfam" id="TIGR00229">
    <property type="entry name" value="sensory_box"/>
    <property type="match status" value="1"/>
</dbReference>
<dbReference type="GO" id="GO:0007234">
    <property type="term" value="P:osmosensory signaling via phosphorelay pathway"/>
    <property type="evidence" value="ECO:0007669"/>
    <property type="project" value="TreeGrafter"/>
</dbReference>
<dbReference type="Gene3D" id="6.10.340.10">
    <property type="match status" value="1"/>
</dbReference>
<reference evidence="20" key="1">
    <citation type="journal article" date="2017" name="Environ. Microbiol. Rep.">
        <title>Genetic Diversity of Marine Anaerobic Ammonium-Oxidizing Bacteria as Revealed by Genomic and Proteomic Analyses of 'Candidatus Scalindua japonica'.</title>
        <authorList>
            <person name="Oshiki M."/>
            <person name="Mizuto K."/>
            <person name="Kimura Z."/>
            <person name="Kindaichi T."/>
            <person name="Satoh H."/>
            <person name="Okabe S."/>
        </authorList>
    </citation>
    <scope>NUCLEOTIDE SEQUENCE [LARGE SCALE GENOMIC DNA]</scope>
    <source>
        <strain evidence="20">husup-a2</strain>
    </source>
</reference>
<keyword evidence="6" id="KW-0808">Transferase</keyword>
<dbReference type="CDD" id="cd00082">
    <property type="entry name" value="HisKA"/>
    <property type="match status" value="1"/>
</dbReference>
<evidence type="ECO:0000256" key="2">
    <source>
        <dbReference type="ARBA" id="ARBA00004651"/>
    </source>
</evidence>
<evidence type="ECO:0000259" key="17">
    <source>
        <dbReference type="PROSITE" id="PS50113"/>
    </source>
</evidence>
<keyword evidence="7 15" id="KW-0812">Transmembrane</keyword>
<dbReference type="InterPro" id="IPR036890">
    <property type="entry name" value="HATPase_C_sf"/>
</dbReference>
<dbReference type="InterPro" id="IPR003660">
    <property type="entry name" value="HAMP_dom"/>
</dbReference>
<evidence type="ECO:0000256" key="1">
    <source>
        <dbReference type="ARBA" id="ARBA00000085"/>
    </source>
</evidence>
<evidence type="ECO:0000256" key="3">
    <source>
        <dbReference type="ARBA" id="ARBA00012438"/>
    </source>
</evidence>
<protein>
    <recommendedName>
        <fullName evidence="3">histidine kinase</fullName>
        <ecNumber evidence="3">2.7.13.3</ecNumber>
    </recommendedName>
</protein>
<keyword evidence="10" id="KW-0067">ATP-binding</keyword>